<dbReference type="RefSeq" id="WP_217838961.1">
    <property type="nucleotide sequence ID" value="NZ_CP077076.1"/>
</dbReference>
<accession>A0ABX8MZ27</accession>
<evidence type="ECO:0008006" key="3">
    <source>
        <dbReference type="Google" id="ProtNLM"/>
    </source>
</evidence>
<evidence type="ECO:0000313" key="2">
    <source>
        <dbReference type="Proteomes" id="UP001046350"/>
    </source>
</evidence>
<gene>
    <name evidence="1" type="ORF">KSS94_15400</name>
</gene>
<evidence type="ECO:0000313" key="1">
    <source>
        <dbReference type="EMBL" id="QXH49339.1"/>
    </source>
</evidence>
<protein>
    <recommendedName>
        <fullName evidence="3">Tle cognate immunity protein 4 C-terminal domain-containing protein</fullName>
    </recommendedName>
</protein>
<sequence length="309" mass="35038">MFSGKIGGLADHVEYAGDRVWYKVSTVTTRYQFERARQAVLLDSEGYVESLWRQLKAELKKLSTLSKGVDDKEINRVRAKIAELKGRLASPRTRDFDIGLPDAFALGNDTPYKIFLWRNNRGYYFYFSQPEGETLESVKNLMARFEPRDSHQIPKGPGVCMPYGFIHDDGLATFSIKSTLRFDSTPNVVMSIINASAEYAVKPTLGTYNTHYYPGYDRQRWKKSSILQAIDLGGRKTILKGWRLDPRPGSGEEERAWFASAHVGGLDRPLLAVHMETFAKGSNDLETLTLTPDEVIPKFLKITESLRNL</sequence>
<keyword evidence="2" id="KW-1185">Reference proteome</keyword>
<name>A0ABX8MZ27_9PSED</name>
<reference evidence="1" key="1">
    <citation type="journal article" date="2021" name="Microorganisms">
        <title>The Ever-Expanding Pseudomonas Genus: Description of 43 New Species and Partition of the Pseudomonas putida Group.</title>
        <authorList>
            <person name="Girard L."/>
            <person name="Lood C."/>
            <person name="Hofte M."/>
            <person name="Vandamme P."/>
            <person name="Rokni-Zadeh H."/>
            <person name="van Noort V."/>
            <person name="Lavigne R."/>
            <person name="De Mot R."/>
        </authorList>
    </citation>
    <scope>NUCLEOTIDE SEQUENCE</scope>
    <source>
        <strain evidence="1">COW40</strain>
    </source>
</reference>
<dbReference type="EMBL" id="CP077076">
    <property type="protein sequence ID" value="QXH49339.1"/>
    <property type="molecule type" value="Genomic_DNA"/>
</dbReference>
<proteinExistence type="predicted"/>
<organism evidence="1 2">
    <name type="scientific">Pseudomonas fakonensis</name>
    <dbReference type="NCBI Taxonomy" id="2842355"/>
    <lineage>
        <taxon>Bacteria</taxon>
        <taxon>Pseudomonadati</taxon>
        <taxon>Pseudomonadota</taxon>
        <taxon>Gammaproteobacteria</taxon>
        <taxon>Pseudomonadales</taxon>
        <taxon>Pseudomonadaceae</taxon>
        <taxon>Pseudomonas</taxon>
    </lineage>
</organism>
<dbReference type="Proteomes" id="UP001046350">
    <property type="component" value="Chromosome"/>
</dbReference>